<evidence type="ECO:0000313" key="16">
    <source>
        <dbReference type="Proteomes" id="UP000283734"/>
    </source>
</evidence>
<feature type="domain" description="Alpha-D-phosphohexomutase alpha/beta/alpha" evidence="13">
    <location>
        <begin position="151"/>
        <end position="255"/>
    </location>
</feature>
<dbReference type="InterPro" id="IPR016055">
    <property type="entry name" value="A-D-PHexomutase_a/b/a-I/II/III"/>
</dbReference>
<evidence type="ECO:0000256" key="7">
    <source>
        <dbReference type="ARBA" id="ARBA00022723"/>
    </source>
</evidence>
<dbReference type="InterPro" id="IPR036900">
    <property type="entry name" value="A-D-PHexomutase_C_sf"/>
</dbReference>
<evidence type="ECO:0000256" key="5">
    <source>
        <dbReference type="ARBA" id="ARBA00012730"/>
    </source>
</evidence>
<dbReference type="InterPro" id="IPR005846">
    <property type="entry name" value="A-D-PHexomutase_a/b/a-III"/>
</dbReference>
<keyword evidence="16" id="KW-1185">Reference proteome</keyword>
<comment type="caution">
    <text evidence="15">The sequence shown here is derived from an EMBL/GenBank/DDBJ whole genome shotgun (WGS) entry which is preliminary data.</text>
</comment>
<keyword evidence="7 10" id="KW-0479">Metal-binding</keyword>
<evidence type="ECO:0000259" key="14">
    <source>
        <dbReference type="Pfam" id="PF02880"/>
    </source>
</evidence>
<comment type="pathway">
    <text evidence="3">Nucleotide-sugar biosynthesis; GDP-alpha-D-mannose biosynthesis; alpha-D-mannose 1-phosphate from D-fructose 6-phosphate: step 2/2.</text>
</comment>
<dbReference type="GO" id="GO:0000287">
    <property type="term" value="F:magnesium ion binding"/>
    <property type="evidence" value="ECO:0007669"/>
    <property type="project" value="InterPro"/>
</dbReference>
<evidence type="ECO:0000256" key="1">
    <source>
        <dbReference type="ARBA" id="ARBA00000586"/>
    </source>
</evidence>
<dbReference type="SUPFAM" id="SSF55957">
    <property type="entry name" value="Phosphoglucomutase, C-terminal domain"/>
    <property type="match status" value="1"/>
</dbReference>
<reference evidence="15 16" key="1">
    <citation type="submission" date="2018-09" db="EMBL/GenBank/DDBJ databases">
        <title>Alcanivorax profundi sp. nov., isolated from 1000 m-depth seawater of the Mariana Trench.</title>
        <authorList>
            <person name="Liu J."/>
        </authorList>
    </citation>
    <scope>NUCLEOTIDE SEQUENCE [LARGE SCALE GENOMIC DNA]</scope>
    <source>
        <strain evidence="15 16">MTEO17</strain>
    </source>
</reference>
<dbReference type="AlphaFoldDB" id="A0A418XTP4"/>
<feature type="domain" description="Alpha-D-phosphohexomutase alpha/beta/alpha" evidence="12">
    <location>
        <begin position="6"/>
        <end position="129"/>
    </location>
</feature>
<protein>
    <recommendedName>
        <fullName evidence="5">phosphomannomutase</fullName>
        <ecNumber evidence="5">5.4.2.8</ecNumber>
    </recommendedName>
</protein>
<comment type="similarity">
    <text evidence="4 10">Belongs to the phosphohexose mutase family.</text>
</comment>
<keyword evidence="8 10" id="KW-0460">Magnesium</keyword>
<dbReference type="Gene3D" id="3.30.310.50">
    <property type="entry name" value="Alpha-D-phosphohexomutase, C-terminal domain"/>
    <property type="match status" value="1"/>
</dbReference>
<evidence type="ECO:0000256" key="2">
    <source>
        <dbReference type="ARBA" id="ARBA00001946"/>
    </source>
</evidence>
<proteinExistence type="inferred from homology"/>
<comment type="cofactor">
    <cofactor evidence="2">
        <name>Mg(2+)</name>
        <dbReference type="ChEBI" id="CHEBI:18420"/>
    </cofactor>
</comment>
<dbReference type="CDD" id="cd03089">
    <property type="entry name" value="PMM_PGM"/>
    <property type="match status" value="1"/>
</dbReference>
<dbReference type="GO" id="GO:0005975">
    <property type="term" value="P:carbohydrate metabolic process"/>
    <property type="evidence" value="ECO:0007669"/>
    <property type="project" value="InterPro"/>
</dbReference>
<dbReference type="InterPro" id="IPR016066">
    <property type="entry name" value="A-D-PHexomutase_CS"/>
</dbReference>
<evidence type="ECO:0000256" key="10">
    <source>
        <dbReference type="RuleBase" id="RU004326"/>
    </source>
</evidence>
<dbReference type="InterPro" id="IPR005843">
    <property type="entry name" value="A-D-PHexomutase_C"/>
</dbReference>
<evidence type="ECO:0000259" key="13">
    <source>
        <dbReference type="Pfam" id="PF02879"/>
    </source>
</evidence>
<dbReference type="Proteomes" id="UP000283734">
    <property type="component" value="Unassembled WGS sequence"/>
</dbReference>
<dbReference type="EMBL" id="QYYA01000007">
    <property type="protein sequence ID" value="RJG16041.1"/>
    <property type="molecule type" value="Genomic_DNA"/>
</dbReference>
<dbReference type="PANTHER" id="PTHR43771">
    <property type="entry name" value="PHOSPHOMANNOMUTASE"/>
    <property type="match status" value="1"/>
</dbReference>
<dbReference type="EC" id="5.4.2.8" evidence="5"/>
<dbReference type="SUPFAM" id="SSF53738">
    <property type="entry name" value="Phosphoglucomutase, first 3 domains"/>
    <property type="match status" value="3"/>
</dbReference>
<evidence type="ECO:0000256" key="6">
    <source>
        <dbReference type="ARBA" id="ARBA00022553"/>
    </source>
</evidence>
<dbReference type="OrthoDB" id="9803322at2"/>
<evidence type="ECO:0000256" key="8">
    <source>
        <dbReference type="ARBA" id="ARBA00022842"/>
    </source>
</evidence>
<dbReference type="PRINTS" id="PR00509">
    <property type="entry name" value="PGMPMM"/>
</dbReference>
<evidence type="ECO:0000259" key="12">
    <source>
        <dbReference type="Pfam" id="PF02878"/>
    </source>
</evidence>
<feature type="domain" description="Alpha-D-phosphohexomutase alpha/beta/alpha" evidence="14">
    <location>
        <begin position="261"/>
        <end position="370"/>
    </location>
</feature>
<dbReference type="InterPro" id="IPR005845">
    <property type="entry name" value="A-D-PHexomutase_a/b/a-II"/>
</dbReference>
<name>A0A418XTP4_9GAMM</name>
<dbReference type="Pfam" id="PF02878">
    <property type="entry name" value="PGM_PMM_I"/>
    <property type="match status" value="1"/>
</dbReference>
<dbReference type="InterPro" id="IPR005841">
    <property type="entry name" value="Alpha-D-phosphohexomutase_SF"/>
</dbReference>
<dbReference type="Gene3D" id="3.40.120.10">
    <property type="entry name" value="Alpha-D-Glucose-1,6-Bisphosphate, subunit A, domain 3"/>
    <property type="match status" value="3"/>
</dbReference>
<evidence type="ECO:0000256" key="3">
    <source>
        <dbReference type="ARBA" id="ARBA00004699"/>
    </source>
</evidence>
<dbReference type="Pfam" id="PF02879">
    <property type="entry name" value="PGM_PMM_II"/>
    <property type="match status" value="1"/>
</dbReference>
<organism evidence="15 16">
    <name type="scientific">Alcanivorax profundi</name>
    <dbReference type="NCBI Taxonomy" id="2338368"/>
    <lineage>
        <taxon>Bacteria</taxon>
        <taxon>Pseudomonadati</taxon>
        <taxon>Pseudomonadota</taxon>
        <taxon>Gammaproteobacteria</taxon>
        <taxon>Oceanospirillales</taxon>
        <taxon>Alcanivoracaceae</taxon>
        <taxon>Alcanivorax</taxon>
    </lineage>
</organism>
<dbReference type="PROSITE" id="PS00710">
    <property type="entry name" value="PGM_PMM"/>
    <property type="match status" value="1"/>
</dbReference>
<sequence>MNGACFKAYDIRGRVGEELNEDLAWRIGRAMSEQLRASRIVVGADMRLSSPGLSNALSEGILSTGADVIDIGLSGTEEVYFATVYHQADGGVQITASHNPADYNGMKLVRAGARPISGDSGLFDIRDQVLANRFPDGQRRGQRVRQPDKRPYIRHLLHLVDCQPLDGFCMVSNAGNGAIGPALDVLMEELAGRGIHPLLHRYHDTPDGTFPNGVPNPLLPENRADTCEAVRQHGAQLGVAFDGDFDRCFFFDEHGDFVESYYIIGLLANALLADQPGGTIIHDPRLTWSTIDTVLEAGGHPMQSKTGHAFIKERMRHDNALYGGEMSGHHYFRDFYYCDSGILPWLYLSRLLASSGQTLSSLVRDKAHRYPVSGEINFTVADTQAAVTRIREQYRHSALSEDNTDGISLEFSDWRFNVRASNTEPLIRLNVETRCNPELLASKTRELSSLLGGAA</sequence>
<dbReference type="Pfam" id="PF00408">
    <property type="entry name" value="PGM_PMM_IV"/>
    <property type="match status" value="1"/>
</dbReference>
<evidence type="ECO:0000256" key="4">
    <source>
        <dbReference type="ARBA" id="ARBA00010231"/>
    </source>
</evidence>
<dbReference type="PANTHER" id="PTHR43771:SF1">
    <property type="entry name" value="PHOSPHOMANNOMUTASE"/>
    <property type="match status" value="1"/>
</dbReference>
<dbReference type="InterPro" id="IPR005844">
    <property type="entry name" value="A-D-PHexomutase_a/b/a-I"/>
</dbReference>
<keyword evidence="9" id="KW-0413">Isomerase</keyword>
<evidence type="ECO:0000313" key="15">
    <source>
        <dbReference type="EMBL" id="RJG16041.1"/>
    </source>
</evidence>
<keyword evidence="6" id="KW-0597">Phosphoprotein</keyword>
<dbReference type="Pfam" id="PF02880">
    <property type="entry name" value="PGM_PMM_III"/>
    <property type="match status" value="1"/>
</dbReference>
<dbReference type="GO" id="GO:0004615">
    <property type="term" value="F:phosphomannomutase activity"/>
    <property type="evidence" value="ECO:0007669"/>
    <property type="project" value="UniProtKB-EC"/>
</dbReference>
<accession>A0A418XTP4</accession>
<gene>
    <name evidence="15" type="ORF">D4A39_16355</name>
</gene>
<comment type="catalytic activity">
    <reaction evidence="1">
        <text>alpha-D-mannose 1-phosphate = D-mannose 6-phosphate</text>
        <dbReference type="Rhea" id="RHEA:11140"/>
        <dbReference type="ChEBI" id="CHEBI:58409"/>
        <dbReference type="ChEBI" id="CHEBI:58735"/>
        <dbReference type="EC" id="5.4.2.8"/>
    </reaction>
</comment>
<evidence type="ECO:0000259" key="11">
    <source>
        <dbReference type="Pfam" id="PF00408"/>
    </source>
</evidence>
<dbReference type="RefSeq" id="WP_022986499.1">
    <property type="nucleotide sequence ID" value="NZ_CAXGPP010000072.1"/>
</dbReference>
<evidence type="ECO:0000256" key="9">
    <source>
        <dbReference type="ARBA" id="ARBA00023235"/>
    </source>
</evidence>
<feature type="domain" description="Alpha-D-phosphohexomutase C-terminal" evidence="11">
    <location>
        <begin position="375"/>
        <end position="440"/>
    </location>
</feature>